<reference evidence="1" key="1">
    <citation type="submission" date="2019-08" db="EMBL/GenBank/DDBJ databases">
        <authorList>
            <person name="Kucharzyk K."/>
            <person name="Murdoch R.W."/>
            <person name="Higgins S."/>
            <person name="Loffler F."/>
        </authorList>
    </citation>
    <scope>NUCLEOTIDE SEQUENCE</scope>
</reference>
<gene>
    <name evidence="1" type="ORF">SDC9_161981</name>
</gene>
<organism evidence="1">
    <name type="scientific">bioreactor metagenome</name>
    <dbReference type="NCBI Taxonomy" id="1076179"/>
    <lineage>
        <taxon>unclassified sequences</taxon>
        <taxon>metagenomes</taxon>
        <taxon>ecological metagenomes</taxon>
    </lineage>
</organism>
<comment type="caution">
    <text evidence="1">The sequence shown here is derived from an EMBL/GenBank/DDBJ whole genome shotgun (WGS) entry which is preliminary data.</text>
</comment>
<dbReference type="AlphaFoldDB" id="A0A645FR13"/>
<evidence type="ECO:0000313" key="1">
    <source>
        <dbReference type="EMBL" id="MPN14654.1"/>
    </source>
</evidence>
<dbReference type="EMBL" id="VSSQ01061290">
    <property type="protein sequence ID" value="MPN14654.1"/>
    <property type="molecule type" value="Genomic_DNA"/>
</dbReference>
<name>A0A645FR13_9ZZZZ</name>
<sequence length="123" mass="14441">MDDGGWNCAWDSVHNRSTVGSVHTTISVLEAFADYEKNGYDYRPDIISFHYPCRWKYDCFRALEYFVHIGYPYDNRMQNAINLVKTALKRGYINRGKSYSAKFILLLNQARKEDLIHTEVCLF</sequence>
<accession>A0A645FR13</accession>
<proteinExistence type="predicted"/>
<protein>
    <submittedName>
        <fullName evidence="1">Uncharacterized protein</fullName>
    </submittedName>
</protein>